<dbReference type="InterPro" id="IPR051910">
    <property type="entry name" value="ComF/GntX_DNA_util-trans"/>
</dbReference>
<proteinExistence type="inferred from homology"/>
<dbReference type="CDD" id="cd06223">
    <property type="entry name" value="PRTases_typeI"/>
    <property type="match status" value="1"/>
</dbReference>
<dbReference type="SUPFAM" id="SSF53271">
    <property type="entry name" value="PRTase-like"/>
    <property type="match status" value="1"/>
</dbReference>
<dbReference type="InterPro" id="IPR000836">
    <property type="entry name" value="PRTase_dom"/>
</dbReference>
<evidence type="ECO:0000256" key="1">
    <source>
        <dbReference type="ARBA" id="ARBA00008007"/>
    </source>
</evidence>
<name>A0A382V8B8_9ZZZZ</name>
<dbReference type="EMBL" id="UINC01149951">
    <property type="protein sequence ID" value="SVD42729.1"/>
    <property type="molecule type" value="Genomic_DNA"/>
</dbReference>
<dbReference type="Gene3D" id="3.40.50.2020">
    <property type="match status" value="1"/>
</dbReference>
<protein>
    <recommendedName>
        <fullName evidence="3">Phosphoribosyltransferase domain-containing protein</fullName>
    </recommendedName>
</protein>
<evidence type="ECO:0008006" key="3">
    <source>
        <dbReference type="Google" id="ProtNLM"/>
    </source>
</evidence>
<dbReference type="InterPro" id="IPR029057">
    <property type="entry name" value="PRTase-like"/>
</dbReference>
<reference evidence="2" key="1">
    <citation type="submission" date="2018-05" db="EMBL/GenBank/DDBJ databases">
        <authorList>
            <person name="Lanie J.A."/>
            <person name="Ng W.-L."/>
            <person name="Kazmierczak K.M."/>
            <person name="Andrzejewski T.M."/>
            <person name="Davidsen T.M."/>
            <person name="Wayne K.J."/>
            <person name="Tettelin H."/>
            <person name="Glass J.I."/>
            <person name="Rusch D."/>
            <person name="Podicherti R."/>
            <person name="Tsui H.-C.T."/>
            <person name="Winkler M.E."/>
        </authorList>
    </citation>
    <scope>NUCLEOTIDE SEQUENCE</scope>
</reference>
<dbReference type="PANTHER" id="PTHR47505:SF1">
    <property type="entry name" value="DNA UTILIZATION PROTEIN YHGH"/>
    <property type="match status" value="1"/>
</dbReference>
<organism evidence="2">
    <name type="scientific">marine metagenome</name>
    <dbReference type="NCBI Taxonomy" id="408172"/>
    <lineage>
        <taxon>unclassified sequences</taxon>
        <taxon>metagenomes</taxon>
        <taxon>ecological metagenomes</taxon>
    </lineage>
</organism>
<accession>A0A382V8B8</accession>
<dbReference type="PANTHER" id="PTHR47505">
    <property type="entry name" value="DNA UTILIZATION PROTEIN YHGH"/>
    <property type="match status" value="1"/>
</dbReference>
<feature type="non-terminal residue" evidence="2">
    <location>
        <position position="93"/>
    </location>
</feature>
<sequence>MIMIAWSLSLHNKRLKSRGFNQSLLLAHHLLRNLKRHSSLLKPRLLRRVRATTPQTELPYPERLKNPDDAFAVKESLPKGEVLLVDDVMTTGS</sequence>
<comment type="similarity">
    <text evidence="1">Belongs to the ComF/GntX family.</text>
</comment>
<dbReference type="AlphaFoldDB" id="A0A382V8B8"/>
<gene>
    <name evidence="2" type="ORF">METZ01_LOCUS395583</name>
</gene>
<evidence type="ECO:0000313" key="2">
    <source>
        <dbReference type="EMBL" id="SVD42729.1"/>
    </source>
</evidence>